<dbReference type="InterPro" id="IPR010412">
    <property type="entry name" value="DUF1007"/>
</dbReference>
<keyword evidence="1" id="KW-0732">Signal</keyword>
<evidence type="ECO:0000313" key="2">
    <source>
        <dbReference type="EMBL" id="GAD89202.1"/>
    </source>
</evidence>
<evidence type="ECO:0008006" key="4">
    <source>
        <dbReference type="Google" id="ProtNLM"/>
    </source>
</evidence>
<sequence length="220" mass="24885">MHPIKPTFRTVLVTLLLWLFCQSAVAHPHSWIDTKTQILGNSQAIDGFKMEWTFDRMTTAYLFDGEDMSPEHRQQTLNTISASVIDNMRPSHDFTYLDEGKHSFKYQQVTDAKLKEVKGKAILSFTLLLKNPYLFDGKKLALRIFDPSYYVDMSWRAASDVQFASTLAPYCSSSLIEPHPTASQVNKAMSIPVDATPDTQLGKVFTQTLSFSCKHGPLLK</sequence>
<gene>
    <name evidence="2" type="ORF">VHA01S_017_00090</name>
</gene>
<keyword evidence="3" id="KW-1185">Reference proteome</keyword>
<dbReference type="AlphaFoldDB" id="V5FJT4"/>
<dbReference type="Proteomes" id="UP000017800">
    <property type="component" value="Unassembled WGS sequence"/>
</dbReference>
<reference evidence="2 3" key="1">
    <citation type="submission" date="2013-11" db="EMBL/GenBank/DDBJ databases">
        <title>Whole genome shotgun sequence of Vibrio halioticoli NBRC 102217.</title>
        <authorList>
            <person name="Isaki S."/>
            <person name="Kimura A."/>
            <person name="Ohji S."/>
            <person name="Hosoyama A."/>
            <person name="Fujita N."/>
            <person name="Hashimoto M."/>
            <person name="Hosoyama Y."/>
            <person name="Yamazoe A."/>
        </authorList>
    </citation>
    <scope>NUCLEOTIDE SEQUENCE [LARGE SCALE GENOMIC DNA]</scope>
    <source>
        <strain evidence="2 3">NBRC 102217</strain>
    </source>
</reference>
<evidence type="ECO:0000256" key="1">
    <source>
        <dbReference type="SAM" id="SignalP"/>
    </source>
</evidence>
<dbReference type="eggNOG" id="COG3683">
    <property type="taxonomic scope" value="Bacteria"/>
</dbReference>
<evidence type="ECO:0000313" key="3">
    <source>
        <dbReference type="Proteomes" id="UP000017800"/>
    </source>
</evidence>
<proteinExistence type="predicted"/>
<dbReference type="Pfam" id="PF06226">
    <property type="entry name" value="DUF1007"/>
    <property type="match status" value="1"/>
</dbReference>
<feature type="signal peptide" evidence="1">
    <location>
        <begin position="1"/>
        <end position="26"/>
    </location>
</feature>
<organism evidence="2 3">
    <name type="scientific">Vibrio halioticoli NBRC 102217</name>
    <dbReference type="NCBI Taxonomy" id="1219072"/>
    <lineage>
        <taxon>Bacteria</taxon>
        <taxon>Pseudomonadati</taxon>
        <taxon>Pseudomonadota</taxon>
        <taxon>Gammaproteobacteria</taxon>
        <taxon>Vibrionales</taxon>
        <taxon>Vibrionaceae</taxon>
        <taxon>Vibrio</taxon>
    </lineage>
</organism>
<feature type="chain" id="PRO_5004733044" description="ABC transporter substrate-binding protein" evidence="1">
    <location>
        <begin position="27"/>
        <end position="220"/>
    </location>
</feature>
<dbReference type="RefSeq" id="WP_023403573.1">
    <property type="nucleotide sequence ID" value="NZ_BAUJ01000017.1"/>
</dbReference>
<accession>V5FJT4</accession>
<name>V5FJT4_9VIBR</name>
<dbReference type="OrthoDB" id="5781652at2"/>
<protein>
    <recommendedName>
        <fullName evidence="4">ABC transporter substrate-binding protein</fullName>
    </recommendedName>
</protein>
<dbReference type="EMBL" id="BAUJ01000017">
    <property type="protein sequence ID" value="GAD89202.1"/>
    <property type="molecule type" value="Genomic_DNA"/>
</dbReference>
<comment type="caution">
    <text evidence="2">The sequence shown here is derived from an EMBL/GenBank/DDBJ whole genome shotgun (WGS) entry which is preliminary data.</text>
</comment>